<evidence type="ECO:0000256" key="6">
    <source>
        <dbReference type="ARBA" id="ARBA00022989"/>
    </source>
</evidence>
<comment type="caution">
    <text evidence="12">The sequence shown here is derived from an EMBL/GenBank/DDBJ whole genome shotgun (WGS) entry which is preliminary data.</text>
</comment>
<accession>A0A498LCJ3</accession>
<sequence length="605" mass="66618">MRTSCESKRSFIRVGACNISGSSCSVQPIDSALHCFCADVLAFTSSGFIRSDPYFFHGVNKVKLPPPQIKHLKPSESRSECLEVIWRMDESFSKTPSAAPRLWRLIQPAEEAGRRHLTLFWKPVSWPEVNGVVISYSASCRSELDLSQWSCGIVNASRHFCELTVSDDPCHCSLTATNSAGTSPAAHIYIPAHKRTEELPPPRNVSATPLDDTRLKVEWKAALNQSSSGFVVQWTSVPYSKPNSLHWEHMKETARSFIVTGLQPRVPYNLSVTSLYGGIAGSDLSVIAFTREGAPSVGPNMTMLTTSSRSVSLKWDPVPLEKLHGIIQNYTILYSINGKGESLKVGNEVKQKTLTGLMEGTYNICVMAHTAVGGATGPCQMVVVGLEDVQVIPILLCAPPLCFLILIIPVCMRVRIKKCLCPTVPDPSKSSLSVWSTTKPCQHKLPSLSPMSSIISVGQATIYQDCCEKDNVPVQVFTYHTVPHDSNEPKTKTYNNTSATTYQDIKLTPAQAFPTHFLNQSYTIPDQVIPAVYKDDPQPASDDLLFDSLFTHKGNQADLCGYIHVSQSYALVITTIDEYRTLNLDECPHFVQVLPENTSTKFTAA</sequence>
<evidence type="ECO:0000256" key="9">
    <source>
        <dbReference type="ARBA" id="ARBA00023180"/>
    </source>
</evidence>
<evidence type="ECO:0000256" key="7">
    <source>
        <dbReference type="ARBA" id="ARBA00023136"/>
    </source>
</evidence>
<protein>
    <submittedName>
        <fullName evidence="12">Interleukin-6 receptor subunit beta-like protein</fullName>
    </submittedName>
</protein>
<feature type="transmembrane region" description="Helical" evidence="10">
    <location>
        <begin position="391"/>
        <end position="412"/>
    </location>
</feature>
<evidence type="ECO:0000256" key="3">
    <source>
        <dbReference type="ARBA" id="ARBA00022692"/>
    </source>
</evidence>
<feature type="domain" description="Fibronectin type-III" evidence="11">
    <location>
        <begin position="99"/>
        <end position="199"/>
    </location>
</feature>
<evidence type="ECO:0000256" key="10">
    <source>
        <dbReference type="SAM" id="Phobius"/>
    </source>
</evidence>
<keyword evidence="5" id="KW-0677">Repeat</keyword>
<dbReference type="InterPro" id="IPR013783">
    <property type="entry name" value="Ig-like_fold"/>
</dbReference>
<evidence type="ECO:0000256" key="5">
    <source>
        <dbReference type="ARBA" id="ARBA00022737"/>
    </source>
</evidence>
<feature type="domain" description="Fibronectin type-III" evidence="11">
    <location>
        <begin position="201"/>
        <end position="296"/>
    </location>
</feature>
<dbReference type="InterPro" id="IPR036116">
    <property type="entry name" value="FN3_sf"/>
</dbReference>
<dbReference type="InterPro" id="IPR003961">
    <property type="entry name" value="FN3_dom"/>
</dbReference>
<dbReference type="SMART" id="SM00060">
    <property type="entry name" value="FN3"/>
    <property type="match status" value="2"/>
</dbReference>
<dbReference type="Gene3D" id="2.60.40.10">
    <property type="entry name" value="Immunoglobulins"/>
    <property type="match status" value="3"/>
</dbReference>
<evidence type="ECO:0000313" key="13">
    <source>
        <dbReference type="Proteomes" id="UP000290572"/>
    </source>
</evidence>
<evidence type="ECO:0000256" key="8">
    <source>
        <dbReference type="ARBA" id="ARBA00023170"/>
    </source>
</evidence>
<organism evidence="12 13">
    <name type="scientific">Labeo rohita</name>
    <name type="common">Indian major carp</name>
    <name type="synonym">Cyprinus rohita</name>
    <dbReference type="NCBI Taxonomy" id="84645"/>
    <lineage>
        <taxon>Eukaryota</taxon>
        <taxon>Metazoa</taxon>
        <taxon>Chordata</taxon>
        <taxon>Craniata</taxon>
        <taxon>Vertebrata</taxon>
        <taxon>Euteleostomi</taxon>
        <taxon>Actinopterygii</taxon>
        <taxon>Neopterygii</taxon>
        <taxon>Teleostei</taxon>
        <taxon>Ostariophysi</taxon>
        <taxon>Cypriniformes</taxon>
        <taxon>Cyprinidae</taxon>
        <taxon>Labeoninae</taxon>
        <taxon>Labeonini</taxon>
        <taxon>Labeo</taxon>
    </lineage>
</organism>
<comment type="subcellular location">
    <subcellularLocation>
        <location evidence="1">Membrane</location>
        <topology evidence="1">Single-pass type I membrane protein</topology>
    </subcellularLocation>
</comment>
<keyword evidence="8 12" id="KW-0675">Receptor</keyword>
<keyword evidence="7 10" id="KW-0472">Membrane</keyword>
<dbReference type="InterPro" id="IPR052672">
    <property type="entry name" value="Type1_Cytokine_Rcpt_Type2"/>
</dbReference>
<dbReference type="PROSITE" id="PS51257">
    <property type="entry name" value="PROKAR_LIPOPROTEIN"/>
    <property type="match status" value="1"/>
</dbReference>
<dbReference type="PANTHER" id="PTHR48423">
    <property type="entry name" value="INTERLEUKIN-27 RECEPTOR SUBUNIT ALPHA"/>
    <property type="match status" value="1"/>
</dbReference>
<keyword evidence="3 10" id="KW-0812">Transmembrane</keyword>
<feature type="domain" description="Fibronectin type-III" evidence="11">
    <location>
        <begin position="297"/>
        <end position="389"/>
    </location>
</feature>
<dbReference type="AlphaFoldDB" id="A0A498LCJ3"/>
<dbReference type="Proteomes" id="UP000290572">
    <property type="component" value="Unassembled WGS sequence"/>
</dbReference>
<evidence type="ECO:0000259" key="11">
    <source>
        <dbReference type="PROSITE" id="PS50853"/>
    </source>
</evidence>
<dbReference type="Pfam" id="PF00041">
    <property type="entry name" value="fn3"/>
    <property type="match status" value="2"/>
</dbReference>
<evidence type="ECO:0000256" key="1">
    <source>
        <dbReference type="ARBA" id="ARBA00004479"/>
    </source>
</evidence>
<dbReference type="GO" id="GO:0005886">
    <property type="term" value="C:plasma membrane"/>
    <property type="evidence" value="ECO:0007669"/>
    <property type="project" value="UniProtKB-ARBA"/>
</dbReference>
<evidence type="ECO:0000256" key="2">
    <source>
        <dbReference type="ARBA" id="ARBA00008921"/>
    </source>
</evidence>
<dbReference type="PANTHER" id="PTHR48423:SF1">
    <property type="entry name" value="INTERLEUKIN-27 RECEPTOR SUBUNIT ALPHA"/>
    <property type="match status" value="1"/>
</dbReference>
<keyword evidence="6 10" id="KW-1133">Transmembrane helix</keyword>
<dbReference type="STRING" id="84645.A0A498LCJ3"/>
<proteinExistence type="inferred from homology"/>
<dbReference type="PROSITE" id="PS50853">
    <property type="entry name" value="FN3"/>
    <property type="match status" value="3"/>
</dbReference>
<reference evidence="12 13" key="1">
    <citation type="submission" date="2018-03" db="EMBL/GenBank/DDBJ databases">
        <title>Draft genome sequence of Rohu Carp (Labeo rohita).</title>
        <authorList>
            <person name="Das P."/>
            <person name="Kushwaha B."/>
            <person name="Joshi C.G."/>
            <person name="Kumar D."/>
            <person name="Nagpure N.S."/>
            <person name="Sahoo L."/>
            <person name="Das S.P."/>
            <person name="Bit A."/>
            <person name="Patnaik S."/>
            <person name="Meher P.K."/>
            <person name="Jayasankar P."/>
            <person name="Koringa P.G."/>
            <person name="Patel N.V."/>
            <person name="Hinsu A.T."/>
            <person name="Kumar R."/>
            <person name="Pandey M."/>
            <person name="Agarwal S."/>
            <person name="Srivastava S."/>
            <person name="Singh M."/>
            <person name="Iquebal M.A."/>
            <person name="Jaiswal S."/>
            <person name="Angadi U.B."/>
            <person name="Kumar N."/>
            <person name="Raza M."/>
            <person name="Shah T.M."/>
            <person name="Rai A."/>
            <person name="Jena J.K."/>
        </authorList>
    </citation>
    <scope>NUCLEOTIDE SEQUENCE [LARGE SCALE GENOMIC DNA]</scope>
    <source>
        <strain evidence="12">DASCIFA01</strain>
        <tissue evidence="12">Testis</tissue>
    </source>
</reference>
<keyword evidence="9" id="KW-0325">Glycoprotein</keyword>
<evidence type="ECO:0000313" key="12">
    <source>
        <dbReference type="EMBL" id="RXN06039.1"/>
    </source>
</evidence>
<comment type="similarity">
    <text evidence="2">Belongs to the type I cytokine receptor family. Type 2 subfamily.</text>
</comment>
<keyword evidence="13" id="KW-1185">Reference proteome</keyword>
<evidence type="ECO:0000256" key="4">
    <source>
        <dbReference type="ARBA" id="ARBA00022729"/>
    </source>
</evidence>
<dbReference type="CDD" id="cd00063">
    <property type="entry name" value="FN3"/>
    <property type="match status" value="1"/>
</dbReference>
<dbReference type="SUPFAM" id="SSF49265">
    <property type="entry name" value="Fibronectin type III"/>
    <property type="match status" value="2"/>
</dbReference>
<gene>
    <name evidence="12" type="ORF">ROHU_033092</name>
</gene>
<name>A0A498LCJ3_LABRO</name>
<dbReference type="EMBL" id="QBIY01013382">
    <property type="protein sequence ID" value="RXN06039.1"/>
    <property type="molecule type" value="Genomic_DNA"/>
</dbReference>
<keyword evidence="4" id="KW-0732">Signal</keyword>